<accession>A0A220RZN6</accession>
<reference evidence="2 3" key="1">
    <citation type="submission" date="2017-06" db="EMBL/GenBank/DDBJ databases">
        <title>Neisseria chenwenguii sp. nov., isolated from the intestinal contents of Tibetan Plateau Pika in Yushu, Qinghai Province, China.</title>
        <authorList>
            <person name="Zhang G."/>
        </authorList>
    </citation>
    <scope>NUCLEOTIDE SEQUENCE [LARGE SCALE GENOMIC DNA]</scope>
    <source>
        <strain evidence="2 3">10023</strain>
    </source>
</reference>
<protein>
    <submittedName>
        <fullName evidence="2">Uncharacterized protein</fullName>
    </submittedName>
</protein>
<keyword evidence="1" id="KW-0732">Signal</keyword>
<sequence>MKYHLLILETLLLASTSSYAQTVLTYIDHEPYGNMRTKVIYDEFFREVEKQSRGNIKLFRLLIAKFPN</sequence>
<dbReference type="KEGG" id="nei:BG910_01390"/>
<name>A0A220RZN6_9NEIS</name>
<dbReference type="Proteomes" id="UP000198238">
    <property type="component" value="Chromosome"/>
</dbReference>
<evidence type="ECO:0000256" key="1">
    <source>
        <dbReference type="SAM" id="SignalP"/>
    </source>
</evidence>
<feature type="chain" id="PRO_5013007785" evidence="1">
    <location>
        <begin position="21"/>
        <end position="68"/>
    </location>
</feature>
<proteinExistence type="predicted"/>
<dbReference type="EMBL" id="CP022278">
    <property type="protein sequence ID" value="ASK26576.1"/>
    <property type="molecule type" value="Genomic_DNA"/>
</dbReference>
<organism evidence="2 3">
    <name type="scientific">Neisseria chenwenguii</name>
    <dbReference type="NCBI Taxonomy" id="1853278"/>
    <lineage>
        <taxon>Bacteria</taxon>
        <taxon>Pseudomonadati</taxon>
        <taxon>Pseudomonadota</taxon>
        <taxon>Betaproteobacteria</taxon>
        <taxon>Neisseriales</taxon>
        <taxon>Neisseriaceae</taxon>
        <taxon>Neisseria</taxon>
    </lineage>
</organism>
<feature type="signal peptide" evidence="1">
    <location>
        <begin position="1"/>
        <end position="20"/>
    </location>
</feature>
<evidence type="ECO:0000313" key="2">
    <source>
        <dbReference type="EMBL" id="ASK26576.1"/>
    </source>
</evidence>
<dbReference type="AlphaFoldDB" id="A0A220RZN6"/>
<keyword evidence="3" id="KW-1185">Reference proteome</keyword>
<gene>
    <name evidence="2" type="ORF">BG910_01390</name>
</gene>
<evidence type="ECO:0000313" key="3">
    <source>
        <dbReference type="Proteomes" id="UP000198238"/>
    </source>
</evidence>